<dbReference type="InterPro" id="IPR050129">
    <property type="entry name" value="Zn_alcohol_dh"/>
</dbReference>
<dbReference type="PANTHER" id="PTHR43401">
    <property type="entry name" value="L-THREONINE 3-DEHYDROGENASE"/>
    <property type="match status" value="1"/>
</dbReference>
<evidence type="ECO:0000256" key="2">
    <source>
        <dbReference type="ARBA" id="ARBA00022833"/>
    </source>
</evidence>
<dbReference type="GO" id="GO:0008270">
    <property type="term" value="F:zinc ion binding"/>
    <property type="evidence" value="ECO:0007669"/>
    <property type="project" value="InterPro"/>
</dbReference>
<dbReference type="InterPro" id="IPR013154">
    <property type="entry name" value="ADH-like_N"/>
</dbReference>
<evidence type="ECO:0000259" key="5">
    <source>
        <dbReference type="SMART" id="SM00829"/>
    </source>
</evidence>
<feature type="domain" description="Enoyl reductase (ER)" evidence="5">
    <location>
        <begin position="27"/>
        <end position="335"/>
    </location>
</feature>
<dbReference type="AlphaFoldDB" id="A0A2N0TNA7"/>
<keyword evidence="3" id="KW-0560">Oxidoreductase</keyword>
<dbReference type="EMBL" id="LKTS01000047">
    <property type="protein sequence ID" value="PKD16214.1"/>
    <property type="molecule type" value="Genomic_DNA"/>
</dbReference>
<evidence type="ECO:0000313" key="7">
    <source>
        <dbReference type="Proteomes" id="UP000232673"/>
    </source>
</evidence>
<dbReference type="Pfam" id="PF08240">
    <property type="entry name" value="ADH_N"/>
    <property type="match status" value="1"/>
</dbReference>
<keyword evidence="2 4" id="KW-0862">Zinc</keyword>
<reference evidence="6 7" key="1">
    <citation type="submission" date="2015-10" db="EMBL/GenBank/DDBJ databases">
        <title>Draft genome sequence of Salegentibacter salinarum KCTC 12975.</title>
        <authorList>
            <person name="Lin W."/>
            <person name="Zheng Q."/>
        </authorList>
    </citation>
    <scope>NUCLEOTIDE SEQUENCE [LARGE SCALE GENOMIC DNA]</scope>
    <source>
        <strain evidence="6 7">KCTC 12975</strain>
    </source>
</reference>
<dbReference type="Gene3D" id="3.90.180.10">
    <property type="entry name" value="Medium-chain alcohol dehydrogenases, catalytic domain"/>
    <property type="match status" value="2"/>
</dbReference>
<protein>
    <submittedName>
        <fullName evidence="6">L-iditol 2-dehydrogenase</fullName>
    </submittedName>
</protein>
<dbReference type="CDD" id="cd08269">
    <property type="entry name" value="Zn_ADH9"/>
    <property type="match status" value="1"/>
</dbReference>
<comment type="cofactor">
    <cofactor evidence="4">
        <name>Zn(2+)</name>
        <dbReference type="ChEBI" id="CHEBI:29105"/>
    </cofactor>
</comment>
<keyword evidence="1 4" id="KW-0479">Metal-binding</keyword>
<dbReference type="PANTHER" id="PTHR43401:SF2">
    <property type="entry name" value="L-THREONINE 3-DEHYDROGENASE"/>
    <property type="match status" value="1"/>
</dbReference>
<evidence type="ECO:0000256" key="4">
    <source>
        <dbReference type="RuleBase" id="RU361277"/>
    </source>
</evidence>
<dbReference type="STRING" id="447422.SAMN05660903_01998"/>
<evidence type="ECO:0000256" key="1">
    <source>
        <dbReference type="ARBA" id="ARBA00022723"/>
    </source>
</evidence>
<dbReference type="InterPro" id="IPR011032">
    <property type="entry name" value="GroES-like_sf"/>
</dbReference>
<dbReference type="Proteomes" id="UP000232673">
    <property type="component" value="Unassembled WGS sequence"/>
</dbReference>
<dbReference type="SUPFAM" id="SSF51735">
    <property type="entry name" value="NAD(P)-binding Rossmann-fold domains"/>
    <property type="match status" value="1"/>
</dbReference>
<evidence type="ECO:0000256" key="3">
    <source>
        <dbReference type="ARBA" id="ARBA00023002"/>
    </source>
</evidence>
<organism evidence="6 7">
    <name type="scientific">Salegentibacter salinarum</name>
    <dbReference type="NCBI Taxonomy" id="447422"/>
    <lineage>
        <taxon>Bacteria</taxon>
        <taxon>Pseudomonadati</taxon>
        <taxon>Bacteroidota</taxon>
        <taxon>Flavobacteriia</taxon>
        <taxon>Flavobacteriales</taxon>
        <taxon>Flavobacteriaceae</taxon>
        <taxon>Salegentibacter</taxon>
    </lineage>
</organism>
<accession>A0A2N0TNA7</accession>
<evidence type="ECO:0000313" key="6">
    <source>
        <dbReference type="EMBL" id="PKD16214.1"/>
    </source>
</evidence>
<keyword evidence="7" id="KW-1185">Reference proteome</keyword>
<dbReference type="PROSITE" id="PS00059">
    <property type="entry name" value="ADH_ZINC"/>
    <property type="match status" value="1"/>
</dbReference>
<dbReference type="InterPro" id="IPR036291">
    <property type="entry name" value="NAD(P)-bd_dom_sf"/>
</dbReference>
<dbReference type="Pfam" id="PF00107">
    <property type="entry name" value="ADH_zinc_N"/>
    <property type="match status" value="1"/>
</dbReference>
<dbReference type="InterPro" id="IPR020843">
    <property type="entry name" value="ER"/>
</dbReference>
<name>A0A2N0TNA7_9FLAO</name>
<sequence length="343" mass="38409">MFSNKTTEVIDKKTECVEVKGKSLSLEAPKKFQLQEVTYRQPKKNEVRIALEGCGVCASSQPIWEGRPWFNYPVEDGNPGHEGWGFIDAVGPEVKNLEIGDRVTGMSFNSFAQYDYAPEQNLIKIPNFIKNKPFPGEPLGCVANIYTRSDIQKGQVIAIVGCGFLGLMLVQLAKSRGAKVIGVSRSESSLTEAKKEGADYLIKLDKTEDVVAKVKEITKDQLCDRVIECTGKENALNTAIEITGVKKKLIVAGFHQGGFRSVNMQMLNWRGIDMINAHEREIPVYLEGIRMALDEIQKGNLKPFHLFTHRFSLQQADRAFKLMEERPEGFIKALLINKKAEDV</sequence>
<dbReference type="InterPro" id="IPR002328">
    <property type="entry name" value="ADH_Zn_CS"/>
</dbReference>
<dbReference type="InterPro" id="IPR013149">
    <property type="entry name" value="ADH-like_C"/>
</dbReference>
<gene>
    <name evidence="6" type="ORF">APR41_10530</name>
</gene>
<proteinExistence type="inferred from homology"/>
<dbReference type="OrthoDB" id="9787435at2"/>
<dbReference type="GO" id="GO:0016616">
    <property type="term" value="F:oxidoreductase activity, acting on the CH-OH group of donors, NAD or NADP as acceptor"/>
    <property type="evidence" value="ECO:0007669"/>
    <property type="project" value="UniProtKB-ARBA"/>
</dbReference>
<comment type="similarity">
    <text evidence="4">Belongs to the zinc-containing alcohol dehydrogenase family.</text>
</comment>
<dbReference type="RefSeq" id="WP_079713064.1">
    <property type="nucleotide sequence ID" value="NZ_FUZC01000007.1"/>
</dbReference>
<dbReference type="Gene3D" id="3.40.50.720">
    <property type="entry name" value="NAD(P)-binding Rossmann-like Domain"/>
    <property type="match status" value="1"/>
</dbReference>
<dbReference type="SUPFAM" id="SSF50129">
    <property type="entry name" value="GroES-like"/>
    <property type="match status" value="1"/>
</dbReference>
<comment type="caution">
    <text evidence="6">The sequence shown here is derived from an EMBL/GenBank/DDBJ whole genome shotgun (WGS) entry which is preliminary data.</text>
</comment>
<dbReference type="SMART" id="SM00829">
    <property type="entry name" value="PKS_ER"/>
    <property type="match status" value="1"/>
</dbReference>